<dbReference type="EMBL" id="SRIO01000018">
    <property type="protein sequence ID" value="TFZ81614.1"/>
    <property type="molecule type" value="Genomic_DNA"/>
</dbReference>
<reference evidence="1 2" key="1">
    <citation type="journal article" date="2019" name="ISME J.">
        <title>Candidatus Macondimonas diazotrophica, a novel gammaproteobacterial genus dominating crude-oil-contaminated coastal sediments.</title>
        <authorList>
            <person name="Karthikeyan S."/>
            <person name="Konstantinidis K."/>
        </authorList>
    </citation>
    <scope>NUCLEOTIDE SEQUENCE [LARGE SCALE GENOMIC DNA]</scope>
    <source>
        <strain evidence="1 2">KTK01</strain>
    </source>
</reference>
<dbReference type="RefSeq" id="WP_135282579.1">
    <property type="nucleotide sequence ID" value="NZ_SRIO01000018.1"/>
</dbReference>
<dbReference type="Proteomes" id="UP000297890">
    <property type="component" value="Unassembled WGS sequence"/>
</dbReference>
<dbReference type="AlphaFoldDB" id="A0A4Z0F804"/>
<sequence length="188" mass="21241">MQWPEPISLIMREVLERMNVDPSDVKLLVENNFLTLPAEIRQRTDPGPWMEEPDVIVWKDCGTGYLLALSRGFSFALNGYVCLPRGSILDDLDYDEIGEKIEFTRPLSYSADCFPFGGAAVEDSTVVGFHCSEGYDFCPAYYMTEAYAGMSAEYRPTIRHYRDVAYVATECRALASQIKNLTTRYAIG</sequence>
<keyword evidence="2" id="KW-1185">Reference proteome</keyword>
<proteinExistence type="predicted"/>
<protein>
    <submittedName>
        <fullName evidence="1">Uncharacterized protein</fullName>
    </submittedName>
</protein>
<evidence type="ECO:0000313" key="2">
    <source>
        <dbReference type="Proteomes" id="UP000297890"/>
    </source>
</evidence>
<evidence type="ECO:0000313" key="1">
    <source>
        <dbReference type="EMBL" id="TFZ81614.1"/>
    </source>
</evidence>
<organism evidence="1 2">
    <name type="scientific">Candidatus Macondimonas diazotrophica</name>
    <dbReference type="NCBI Taxonomy" id="2305248"/>
    <lineage>
        <taxon>Bacteria</taxon>
        <taxon>Pseudomonadati</taxon>
        <taxon>Pseudomonadota</taxon>
        <taxon>Gammaproteobacteria</taxon>
        <taxon>Chromatiales</taxon>
        <taxon>Ectothiorhodospiraceae</taxon>
        <taxon>Candidatus Macondimonas</taxon>
    </lineage>
</organism>
<name>A0A4Z0F804_9GAMM</name>
<accession>A0A4Z0F804</accession>
<comment type="caution">
    <text evidence="1">The sequence shown here is derived from an EMBL/GenBank/DDBJ whole genome shotgun (WGS) entry which is preliminary data.</text>
</comment>
<gene>
    <name evidence="1" type="ORF">E4680_11570</name>
</gene>